<name>A0A1B3XI73_9BACI</name>
<dbReference type="KEGG" id="bmur:ABE28_000925"/>
<protein>
    <submittedName>
        <fullName evidence="1">Uncharacterized protein</fullName>
    </submittedName>
</protein>
<reference evidence="1 2" key="1">
    <citation type="submission" date="2016-08" db="EMBL/GenBank/DDBJ databases">
        <title>Complete genome sequence of Bacillus muralis G25-68, a strain with toxicity to nematodes.</title>
        <authorList>
            <person name="Zheng Z."/>
        </authorList>
    </citation>
    <scope>NUCLEOTIDE SEQUENCE [LARGE SCALE GENOMIC DNA]</scope>
    <source>
        <strain evidence="1 2">G25-68</strain>
    </source>
</reference>
<dbReference type="EMBL" id="CP017080">
    <property type="protein sequence ID" value="AOH52920.1"/>
    <property type="molecule type" value="Genomic_DNA"/>
</dbReference>
<accession>A0A1B3XI73</accession>
<keyword evidence="2" id="KW-1185">Reference proteome</keyword>
<evidence type="ECO:0000313" key="2">
    <source>
        <dbReference type="Proteomes" id="UP000077926"/>
    </source>
</evidence>
<dbReference type="STRING" id="264697.ABE28_000925"/>
<organism evidence="1 2">
    <name type="scientific">Peribacillus muralis</name>
    <dbReference type="NCBI Taxonomy" id="264697"/>
    <lineage>
        <taxon>Bacteria</taxon>
        <taxon>Bacillati</taxon>
        <taxon>Bacillota</taxon>
        <taxon>Bacilli</taxon>
        <taxon>Bacillales</taxon>
        <taxon>Bacillaceae</taxon>
        <taxon>Peribacillus</taxon>
    </lineage>
</organism>
<dbReference type="Proteomes" id="UP000077926">
    <property type="component" value="Chromosome"/>
</dbReference>
<evidence type="ECO:0000313" key="1">
    <source>
        <dbReference type="EMBL" id="AOH52920.1"/>
    </source>
</evidence>
<dbReference type="AlphaFoldDB" id="A0A1B3XI73"/>
<proteinExistence type="predicted"/>
<gene>
    <name evidence="1" type="ORF">ABE28_000925</name>
</gene>
<sequence length="68" mass="7748">MIIWNGVNLHLCIGFFMPKKNKGFEIRNTLCAWIKSYGRISFKATLIELNQLTGQLVLLSFMKLEAGS</sequence>